<dbReference type="HAMAP" id="MF_01302_B">
    <property type="entry name" value="Ribosomal_uS8_B"/>
    <property type="match status" value="1"/>
</dbReference>
<dbReference type="InterPro" id="IPR047863">
    <property type="entry name" value="Ribosomal_uS8_CS"/>
</dbReference>
<keyword evidence="5 8" id="KW-0687">Ribonucleoprotein</keyword>
<dbReference type="STRING" id="1245910.OY14_02445"/>
<name>A0A0A7UVI0_9SPIR</name>
<protein>
    <recommendedName>
        <fullName evidence="6 8">Small ribosomal subunit protein uS8</fullName>
    </recommendedName>
</protein>
<keyword evidence="3 8" id="KW-0694">RNA-binding</keyword>
<reference evidence="10 11" key="1">
    <citation type="journal article" date="2015" name="Genome Announc.">
        <title>Genome Sequence of Borrelia chilensis VA1, a South American Member of the Lyme Borreliosis Group.</title>
        <authorList>
            <person name="Huang W."/>
            <person name="Ojaimi C."/>
            <person name="Fallon J.T."/>
            <person name="Travisany D."/>
            <person name="Maass A."/>
            <person name="Ivanova L."/>
            <person name="Tomova A."/>
            <person name="Gonzalez-Acuna D."/>
            <person name="Godfrey H.P."/>
            <person name="Cabello F.C."/>
        </authorList>
    </citation>
    <scope>NUCLEOTIDE SEQUENCE [LARGE SCALE GENOMIC DNA]</scope>
    <source>
        <strain evidence="10 11">VA1</strain>
    </source>
</reference>
<gene>
    <name evidence="8" type="primary">rpsH</name>
    <name evidence="10" type="ORF">OY14_02445</name>
</gene>
<dbReference type="GO" id="GO:1990904">
    <property type="term" value="C:ribonucleoprotein complex"/>
    <property type="evidence" value="ECO:0007669"/>
    <property type="project" value="UniProtKB-KW"/>
</dbReference>
<dbReference type="FunFam" id="3.30.1490.10:FF:000001">
    <property type="entry name" value="30S ribosomal protein S8"/>
    <property type="match status" value="1"/>
</dbReference>
<dbReference type="KEGG" id="bchi:OY14_02445"/>
<dbReference type="Gene3D" id="3.30.1490.10">
    <property type="match status" value="1"/>
</dbReference>
<keyword evidence="2 8" id="KW-0699">rRNA-binding</keyword>
<dbReference type="GO" id="GO:0003735">
    <property type="term" value="F:structural constituent of ribosome"/>
    <property type="evidence" value="ECO:0007669"/>
    <property type="project" value="InterPro"/>
</dbReference>
<dbReference type="Gene3D" id="3.30.1370.30">
    <property type="match status" value="1"/>
</dbReference>
<evidence type="ECO:0000256" key="5">
    <source>
        <dbReference type="ARBA" id="ARBA00023274"/>
    </source>
</evidence>
<dbReference type="GO" id="GO:0005840">
    <property type="term" value="C:ribosome"/>
    <property type="evidence" value="ECO:0007669"/>
    <property type="project" value="UniProtKB-KW"/>
</dbReference>
<dbReference type="SUPFAM" id="SSF56047">
    <property type="entry name" value="Ribosomal protein S8"/>
    <property type="match status" value="1"/>
</dbReference>
<dbReference type="PROSITE" id="PS00053">
    <property type="entry name" value="RIBOSOMAL_S8"/>
    <property type="match status" value="1"/>
</dbReference>
<dbReference type="NCBIfam" id="NF001109">
    <property type="entry name" value="PRK00136.1"/>
    <property type="match status" value="1"/>
</dbReference>
<dbReference type="InterPro" id="IPR035987">
    <property type="entry name" value="Ribosomal_uS8_sf"/>
</dbReference>
<dbReference type="Proteomes" id="UP000030940">
    <property type="component" value="Chromosome"/>
</dbReference>
<dbReference type="GO" id="GO:0006412">
    <property type="term" value="P:translation"/>
    <property type="evidence" value="ECO:0007669"/>
    <property type="project" value="UniProtKB-UniRule"/>
</dbReference>
<keyword evidence="4 8" id="KW-0689">Ribosomal protein</keyword>
<evidence type="ECO:0000256" key="9">
    <source>
        <dbReference type="RuleBase" id="RU003660"/>
    </source>
</evidence>
<evidence type="ECO:0000256" key="3">
    <source>
        <dbReference type="ARBA" id="ARBA00022884"/>
    </source>
</evidence>
<comment type="function">
    <text evidence="8">One of the primary rRNA binding proteins, it binds directly to 16S rRNA central domain where it helps coordinate assembly of the platform of the 30S subunit.</text>
</comment>
<sequence>MAITHSVGDMLTKLRNASRVKHGSVDLKMSNMNKSILNILKEEGYIKDFSFLEKDGIAFIKVLLKYDSKRNPVINKIDAISTPGRKIYSSYKKMPRIKNGYGILIVSSSQGVITGKKAKDNKIGGELICSVW</sequence>
<dbReference type="FunFam" id="3.30.1370.30:FF:000002">
    <property type="entry name" value="30S ribosomal protein S8"/>
    <property type="match status" value="1"/>
</dbReference>
<dbReference type="InterPro" id="IPR000630">
    <property type="entry name" value="Ribosomal_uS8"/>
</dbReference>
<evidence type="ECO:0000256" key="8">
    <source>
        <dbReference type="HAMAP-Rule" id="MF_01302"/>
    </source>
</evidence>
<comment type="subunit">
    <text evidence="7 8">Part of the 30S ribosomal subunit. Contacts proteins S5 and S12.</text>
</comment>
<keyword evidence="11" id="KW-1185">Reference proteome</keyword>
<dbReference type="PANTHER" id="PTHR11758">
    <property type="entry name" value="40S RIBOSOMAL PROTEIN S15A"/>
    <property type="match status" value="1"/>
</dbReference>
<evidence type="ECO:0000313" key="11">
    <source>
        <dbReference type="Proteomes" id="UP000030940"/>
    </source>
</evidence>
<evidence type="ECO:0000256" key="6">
    <source>
        <dbReference type="ARBA" id="ARBA00035258"/>
    </source>
</evidence>
<evidence type="ECO:0000256" key="2">
    <source>
        <dbReference type="ARBA" id="ARBA00022730"/>
    </source>
</evidence>
<organism evidence="10 11">
    <name type="scientific">Borreliella chilensis</name>
    <dbReference type="NCBI Taxonomy" id="1245910"/>
    <lineage>
        <taxon>Bacteria</taxon>
        <taxon>Pseudomonadati</taxon>
        <taxon>Spirochaetota</taxon>
        <taxon>Spirochaetia</taxon>
        <taxon>Spirochaetales</taxon>
        <taxon>Borreliaceae</taxon>
        <taxon>Borreliella</taxon>
    </lineage>
</organism>
<evidence type="ECO:0000256" key="7">
    <source>
        <dbReference type="ARBA" id="ARBA00046740"/>
    </source>
</evidence>
<accession>A0A0A7UVI0</accession>
<dbReference type="AlphaFoldDB" id="A0A0A7UVI0"/>
<proteinExistence type="inferred from homology"/>
<dbReference type="GO" id="GO:0005737">
    <property type="term" value="C:cytoplasm"/>
    <property type="evidence" value="ECO:0007669"/>
    <property type="project" value="UniProtKB-ARBA"/>
</dbReference>
<dbReference type="Pfam" id="PF00410">
    <property type="entry name" value="Ribosomal_S8"/>
    <property type="match status" value="1"/>
</dbReference>
<dbReference type="HOGENOM" id="CLU_098428_0_2_12"/>
<dbReference type="GO" id="GO:0019843">
    <property type="term" value="F:rRNA binding"/>
    <property type="evidence" value="ECO:0007669"/>
    <property type="project" value="UniProtKB-UniRule"/>
</dbReference>
<evidence type="ECO:0000313" key="10">
    <source>
        <dbReference type="EMBL" id="AJA90301.1"/>
    </source>
</evidence>
<comment type="similarity">
    <text evidence="1 8 9">Belongs to the universal ribosomal protein uS8 family.</text>
</comment>
<evidence type="ECO:0000256" key="1">
    <source>
        <dbReference type="ARBA" id="ARBA00006471"/>
    </source>
</evidence>
<evidence type="ECO:0000256" key="4">
    <source>
        <dbReference type="ARBA" id="ARBA00022980"/>
    </source>
</evidence>
<dbReference type="EMBL" id="CP009910">
    <property type="protein sequence ID" value="AJA90301.1"/>
    <property type="molecule type" value="Genomic_DNA"/>
</dbReference>